<evidence type="ECO:0000256" key="1">
    <source>
        <dbReference type="ARBA" id="ARBA00004651"/>
    </source>
</evidence>
<reference evidence="8" key="1">
    <citation type="submission" date="2018-06" db="EMBL/GenBank/DDBJ databases">
        <authorList>
            <person name="Zhirakovskaya E."/>
        </authorList>
    </citation>
    <scope>NUCLEOTIDE SEQUENCE</scope>
</reference>
<evidence type="ECO:0000256" key="6">
    <source>
        <dbReference type="ARBA" id="ARBA00023136"/>
    </source>
</evidence>
<proteinExistence type="predicted"/>
<feature type="transmembrane region" description="Helical" evidence="7">
    <location>
        <begin position="7"/>
        <end position="25"/>
    </location>
</feature>
<dbReference type="EMBL" id="UOFS01000050">
    <property type="protein sequence ID" value="VAX01833.1"/>
    <property type="molecule type" value="Genomic_DNA"/>
</dbReference>
<evidence type="ECO:0000256" key="3">
    <source>
        <dbReference type="ARBA" id="ARBA00022475"/>
    </source>
</evidence>
<dbReference type="PANTHER" id="PTHR30269:SF0">
    <property type="entry name" value="MEMBRANE TRANSPORTER PROTEIN YFCA-RELATED"/>
    <property type="match status" value="1"/>
</dbReference>
<accession>A0A3B1APE8</accession>
<keyword evidence="6 7" id="KW-0472">Membrane</keyword>
<feature type="transmembrane region" description="Helical" evidence="7">
    <location>
        <begin position="45"/>
        <end position="67"/>
    </location>
</feature>
<name>A0A3B1APE8_9ZZZZ</name>
<protein>
    <submittedName>
        <fullName evidence="8">Membrane protein YfcA</fullName>
    </submittedName>
</protein>
<evidence type="ECO:0000256" key="7">
    <source>
        <dbReference type="SAM" id="Phobius"/>
    </source>
</evidence>
<feature type="transmembrane region" description="Helical" evidence="7">
    <location>
        <begin position="105"/>
        <end position="122"/>
    </location>
</feature>
<dbReference type="InterPro" id="IPR002781">
    <property type="entry name" value="TM_pro_TauE-like"/>
</dbReference>
<keyword evidence="2" id="KW-0813">Transport</keyword>
<sequence>MDSLPDITLLWLLIFISTAFLAGYVDAIAGGGGMIQIPILLLSGLPPVFALASNKIISMFGTLVAIARYHKHNKIIWRVVFIAVLPCLIVSYFGGVLALKTPTWILEWMIIICIPIALFFTLQNKTETELAAIETSAIKTISVTAPIGFYDGILGPGTGSYMTISLHKYLKIDYLHATAITKPLNLSTNIGAAIAFLIAGKVVWVIAIPMLIANAAGAWFGAHYAVKGGQQFIRKVLVVVLVFMLLANIIKMFTL</sequence>
<evidence type="ECO:0000256" key="2">
    <source>
        <dbReference type="ARBA" id="ARBA00022448"/>
    </source>
</evidence>
<comment type="subcellular location">
    <subcellularLocation>
        <location evidence="1">Cell membrane</location>
        <topology evidence="1">Multi-pass membrane protein</topology>
    </subcellularLocation>
</comment>
<dbReference type="PANTHER" id="PTHR30269">
    <property type="entry name" value="TRANSMEMBRANE PROTEIN YFCA"/>
    <property type="match status" value="1"/>
</dbReference>
<feature type="transmembrane region" description="Helical" evidence="7">
    <location>
        <begin position="232"/>
        <end position="250"/>
    </location>
</feature>
<dbReference type="GO" id="GO:0005886">
    <property type="term" value="C:plasma membrane"/>
    <property type="evidence" value="ECO:0007669"/>
    <property type="project" value="UniProtKB-SubCell"/>
</dbReference>
<evidence type="ECO:0000313" key="8">
    <source>
        <dbReference type="EMBL" id="VAX01833.1"/>
    </source>
</evidence>
<organism evidence="8">
    <name type="scientific">hydrothermal vent metagenome</name>
    <dbReference type="NCBI Taxonomy" id="652676"/>
    <lineage>
        <taxon>unclassified sequences</taxon>
        <taxon>metagenomes</taxon>
        <taxon>ecological metagenomes</taxon>
    </lineage>
</organism>
<dbReference type="AlphaFoldDB" id="A0A3B1APE8"/>
<keyword evidence="4 7" id="KW-0812">Transmembrane</keyword>
<evidence type="ECO:0000256" key="5">
    <source>
        <dbReference type="ARBA" id="ARBA00022989"/>
    </source>
</evidence>
<evidence type="ECO:0000256" key="4">
    <source>
        <dbReference type="ARBA" id="ARBA00022692"/>
    </source>
</evidence>
<keyword evidence="3" id="KW-1003">Cell membrane</keyword>
<keyword evidence="5 7" id="KW-1133">Transmembrane helix</keyword>
<gene>
    <name evidence="8" type="ORF">MNBD_GAMMA22-168</name>
</gene>
<feature type="transmembrane region" description="Helical" evidence="7">
    <location>
        <begin position="79"/>
        <end position="99"/>
    </location>
</feature>
<dbReference type="Pfam" id="PF01925">
    <property type="entry name" value="TauE"/>
    <property type="match status" value="1"/>
</dbReference>
<dbReference type="InterPro" id="IPR052017">
    <property type="entry name" value="TSUP"/>
</dbReference>
<feature type="transmembrane region" description="Helical" evidence="7">
    <location>
        <begin position="190"/>
        <end position="212"/>
    </location>
</feature>